<dbReference type="InterPro" id="IPR009057">
    <property type="entry name" value="Homeodomain-like_sf"/>
</dbReference>
<dbReference type="Pfam" id="PF21351">
    <property type="entry name" value="TetR_C_41"/>
    <property type="match status" value="1"/>
</dbReference>
<keyword evidence="2 4" id="KW-0238">DNA-binding</keyword>
<evidence type="ECO:0000256" key="1">
    <source>
        <dbReference type="ARBA" id="ARBA00023015"/>
    </source>
</evidence>
<dbReference type="PANTHER" id="PTHR30055">
    <property type="entry name" value="HTH-TYPE TRANSCRIPTIONAL REGULATOR RUTR"/>
    <property type="match status" value="1"/>
</dbReference>
<dbReference type="Pfam" id="PF00440">
    <property type="entry name" value="TetR_N"/>
    <property type="match status" value="1"/>
</dbReference>
<evidence type="ECO:0000256" key="3">
    <source>
        <dbReference type="ARBA" id="ARBA00023163"/>
    </source>
</evidence>
<dbReference type="InterPro" id="IPR036271">
    <property type="entry name" value="Tet_transcr_reg_TetR-rel_C_sf"/>
</dbReference>
<organism evidence="6 7">
    <name type="scientific">Streptomyces botrytidirepellens</name>
    <dbReference type="NCBI Taxonomy" id="2486417"/>
    <lineage>
        <taxon>Bacteria</taxon>
        <taxon>Bacillati</taxon>
        <taxon>Actinomycetota</taxon>
        <taxon>Actinomycetes</taxon>
        <taxon>Kitasatosporales</taxon>
        <taxon>Streptomycetaceae</taxon>
        <taxon>Streptomyces</taxon>
    </lineage>
</organism>
<keyword evidence="7" id="KW-1185">Reference proteome</keyword>
<dbReference type="Proteomes" id="UP000275401">
    <property type="component" value="Unassembled WGS sequence"/>
</dbReference>
<gene>
    <name evidence="6" type="ORF">EEJ42_40495</name>
</gene>
<dbReference type="PROSITE" id="PS50977">
    <property type="entry name" value="HTH_TETR_2"/>
    <property type="match status" value="1"/>
</dbReference>
<comment type="caution">
    <text evidence="6">The sequence shown here is derived from an EMBL/GenBank/DDBJ whole genome shotgun (WGS) entry which is preliminary data.</text>
</comment>
<feature type="domain" description="HTH tetR-type" evidence="5">
    <location>
        <begin position="15"/>
        <end position="75"/>
    </location>
</feature>
<keyword evidence="3" id="KW-0804">Transcription</keyword>
<evidence type="ECO:0000256" key="4">
    <source>
        <dbReference type="PROSITE-ProRule" id="PRU00335"/>
    </source>
</evidence>
<evidence type="ECO:0000259" key="5">
    <source>
        <dbReference type="PROSITE" id="PS50977"/>
    </source>
</evidence>
<dbReference type="InterPro" id="IPR001647">
    <property type="entry name" value="HTH_TetR"/>
</dbReference>
<dbReference type="PANTHER" id="PTHR30055:SF234">
    <property type="entry name" value="HTH-TYPE TRANSCRIPTIONAL REGULATOR BETI"/>
    <property type="match status" value="1"/>
</dbReference>
<protein>
    <submittedName>
        <fullName evidence="6">TetR/AcrR family transcriptional regulator</fullName>
    </submittedName>
</protein>
<evidence type="ECO:0000313" key="7">
    <source>
        <dbReference type="Proteomes" id="UP000275401"/>
    </source>
</evidence>
<dbReference type="EMBL" id="RIBZ01000792">
    <property type="protein sequence ID" value="RNF90726.1"/>
    <property type="molecule type" value="Genomic_DNA"/>
</dbReference>
<name>A0A3M8TFK8_9ACTN</name>
<sequence length="212" mass="22900">MVNMRGPNRRQLYAEQTRADLVAAARKLFVDNGFADTSVEAITAAAQVSKGTFYHHFSDKKAMFAELYTELLQRVGALADAASEAIRATPGEPALTAVSNLTHAFLRRTIDDPLHRELMAQAPSVLVEQYRHINDTVAQPPIERLLTVLAERGDVEPDVSVATVARLLLAVLCEGNQIIAAAADREDALARTFHTITLLMSGLAADGVSAHG</sequence>
<feature type="DNA-binding region" description="H-T-H motif" evidence="4">
    <location>
        <begin position="38"/>
        <end position="57"/>
    </location>
</feature>
<reference evidence="6 7" key="1">
    <citation type="submission" date="2018-11" db="EMBL/GenBank/DDBJ databases">
        <title>The Potential of Streptomyces as Biocontrol Agents against the Tomato grey mould, Botrytis cinerea (Gray mold) Frontiers in Microbiology.</title>
        <authorList>
            <person name="Li D."/>
        </authorList>
    </citation>
    <scope>NUCLEOTIDE SEQUENCE [LARGE SCALE GENOMIC DNA]</scope>
    <source>
        <strain evidence="6 7">NEAU-LD23</strain>
    </source>
</reference>
<dbReference type="GO" id="GO:0003700">
    <property type="term" value="F:DNA-binding transcription factor activity"/>
    <property type="evidence" value="ECO:0007669"/>
    <property type="project" value="TreeGrafter"/>
</dbReference>
<dbReference type="GO" id="GO:0000976">
    <property type="term" value="F:transcription cis-regulatory region binding"/>
    <property type="evidence" value="ECO:0007669"/>
    <property type="project" value="TreeGrafter"/>
</dbReference>
<dbReference type="GO" id="GO:0045892">
    <property type="term" value="P:negative regulation of DNA-templated transcription"/>
    <property type="evidence" value="ECO:0007669"/>
    <property type="project" value="UniProtKB-ARBA"/>
</dbReference>
<accession>A0A3M8TFK8</accession>
<evidence type="ECO:0000313" key="6">
    <source>
        <dbReference type="EMBL" id="RNF90726.1"/>
    </source>
</evidence>
<dbReference type="PRINTS" id="PR00455">
    <property type="entry name" value="HTHTETR"/>
</dbReference>
<keyword evidence="1" id="KW-0805">Transcription regulation</keyword>
<dbReference type="SUPFAM" id="SSF48498">
    <property type="entry name" value="Tetracyclin repressor-like, C-terminal domain"/>
    <property type="match status" value="1"/>
</dbReference>
<dbReference type="InterPro" id="IPR050109">
    <property type="entry name" value="HTH-type_TetR-like_transc_reg"/>
</dbReference>
<dbReference type="FunFam" id="1.10.10.60:FF:000141">
    <property type="entry name" value="TetR family transcriptional regulator"/>
    <property type="match status" value="1"/>
</dbReference>
<dbReference type="PROSITE" id="PS01081">
    <property type="entry name" value="HTH_TETR_1"/>
    <property type="match status" value="1"/>
</dbReference>
<dbReference type="Gene3D" id="1.10.357.10">
    <property type="entry name" value="Tetracycline Repressor, domain 2"/>
    <property type="match status" value="1"/>
</dbReference>
<evidence type="ECO:0000256" key="2">
    <source>
        <dbReference type="ARBA" id="ARBA00023125"/>
    </source>
</evidence>
<dbReference type="InterPro" id="IPR049484">
    <property type="entry name" value="Rv0078-like_C"/>
</dbReference>
<dbReference type="SUPFAM" id="SSF46689">
    <property type="entry name" value="Homeodomain-like"/>
    <property type="match status" value="1"/>
</dbReference>
<dbReference type="AlphaFoldDB" id="A0A3M8TFK8"/>
<proteinExistence type="predicted"/>
<dbReference type="InterPro" id="IPR023772">
    <property type="entry name" value="DNA-bd_HTH_TetR-type_CS"/>
</dbReference>